<evidence type="ECO:0000313" key="1">
    <source>
        <dbReference type="EMBL" id="ABY63175.1"/>
    </source>
</evidence>
<gene>
    <name evidence="1" type="ORF">201phi2-1p349</name>
</gene>
<keyword evidence="2" id="KW-1185">Reference proteome</keyword>
<organismHost>
    <name type="scientific">Pseudomonas chlororaphis</name>
    <dbReference type="NCBI Taxonomy" id="587753"/>
</organismHost>
<dbReference type="RefSeq" id="YP_001957071.1">
    <property type="nucleotide sequence ID" value="NC_010821.1"/>
</dbReference>
<dbReference type="EMBL" id="EU197055">
    <property type="protein sequence ID" value="ABY63175.1"/>
    <property type="molecule type" value="Genomic_DNA"/>
</dbReference>
<dbReference type="KEGG" id="vg:6372583"/>
<name>B3FJL0_BP201</name>
<reference evidence="1 2" key="1">
    <citation type="journal article" date="2008" name="Virology">
        <title>Characterization of Pseudomonas chlororaphis myovirus 201varphi2-1 via genomic sequencing, mass spectrometry, and electron microscopy.</title>
        <authorList>
            <person name="Thomas J.A."/>
            <person name="Rolando M.R."/>
            <person name="Carroll C.A."/>
            <person name="Shen P.S."/>
            <person name="Belnap D.M."/>
            <person name="Weintraub S.T."/>
            <person name="Serwer P."/>
            <person name="Hardies S.C."/>
        </authorList>
    </citation>
    <scope>NUCLEOTIDE SEQUENCE</scope>
</reference>
<dbReference type="Proteomes" id="UP000002421">
    <property type="component" value="Segment"/>
</dbReference>
<protein>
    <submittedName>
        <fullName evidence="1">Uncharacterized protein</fullName>
    </submittedName>
</protein>
<accession>B3FJL0</accession>
<proteinExistence type="predicted"/>
<evidence type="ECO:0000313" key="2">
    <source>
        <dbReference type="Proteomes" id="UP000002421"/>
    </source>
</evidence>
<sequence length="132" mass="14821">MDNIGRNIEVRAIIEKAFEVLQMIKDPLELWCIVDLAPEVRGAIPPTTEKLVSIELGPLTRNTRTTLHPDHLMVSLSADTPKVKLPYSAIYCMATSSDLAQDLNWMQGTSEGRDLAYVDLVQPYHGIPKYQQ</sequence>
<organism evidence="1 2">
    <name type="scientific">Pseudomonas phage 201phi2-1</name>
    <name type="common">Pseudomonas chlororaphis phage 201phi2-1</name>
    <dbReference type="NCBI Taxonomy" id="198110"/>
    <lineage>
        <taxon>Viruses</taxon>
        <taxon>Duplodnaviria</taxon>
        <taxon>Heunggongvirae</taxon>
        <taxon>Uroviricota</taxon>
        <taxon>Caudoviricetes</taxon>
        <taxon>Chimalliviridae</taxon>
        <taxon>Serwervirus</taxon>
        <taxon>Serwervirus 201phi21</taxon>
    </lineage>
</organism>